<protein>
    <submittedName>
        <fullName evidence="1">Uncharacterized protein</fullName>
    </submittedName>
</protein>
<name>A0A248LIE0_9NEIS</name>
<evidence type="ECO:0000313" key="2">
    <source>
        <dbReference type="Proteomes" id="UP000197424"/>
    </source>
</evidence>
<proteinExistence type="predicted"/>
<accession>A0A248LIE0</accession>
<sequence length="266" mass="30598">MARLYKTIESDYFPDDYQKIRLQLEKAGLNKPKSSLVRAFISGLIYKYINPDDQFYCRKYVLSTINVVRDMFPSIVDAEIKKHCDKIVEIADDNKLFVVVILISGISNALDFVDNASKSKISTWIERCSFEHICFMFADLYRCPDMRPYLTKRIEQLSLDEIKVVPVSMEVSEHCLRRSISLLSSAFSFNAVNSIFKHGIFPFFEFITRELAEQIISLPTTTATDMIGSTGYSKFIEMIRIDGLIDDPALRDLLIANKGEYLIDFD</sequence>
<gene>
    <name evidence="1" type="ORF">LHGZ1_1464</name>
</gene>
<dbReference type="Proteomes" id="UP000197424">
    <property type="component" value="Chromosome"/>
</dbReference>
<dbReference type="EMBL" id="CP022115">
    <property type="protein sequence ID" value="ASJ24295.1"/>
    <property type="molecule type" value="Genomic_DNA"/>
</dbReference>
<organism evidence="1 2">
    <name type="scientific">Laribacter hongkongensis</name>
    <dbReference type="NCBI Taxonomy" id="168471"/>
    <lineage>
        <taxon>Bacteria</taxon>
        <taxon>Pseudomonadati</taxon>
        <taxon>Pseudomonadota</taxon>
        <taxon>Betaproteobacteria</taxon>
        <taxon>Neisseriales</taxon>
        <taxon>Aquaspirillaceae</taxon>
        <taxon>Laribacter</taxon>
    </lineage>
</organism>
<evidence type="ECO:0000313" key="1">
    <source>
        <dbReference type="EMBL" id="ASJ24295.1"/>
    </source>
</evidence>
<reference evidence="2" key="1">
    <citation type="submission" date="2017-06" db="EMBL/GenBank/DDBJ databases">
        <title>Whole genome sequence of Laribacter hongkongensis LHGZ1.</title>
        <authorList>
            <person name="Chen D."/>
            <person name="Wu H."/>
            <person name="Chen J."/>
        </authorList>
    </citation>
    <scope>NUCLEOTIDE SEQUENCE [LARGE SCALE GENOMIC DNA]</scope>
    <source>
        <strain evidence="2">LHGZ1</strain>
    </source>
</reference>
<dbReference type="AlphaFoldDB" id="A0A248LIE0"/>